<reference evidence="1" key="1">
    <citation type="submission" date="2019-03" db="EMBL/GenBank/DDBJ databases">
        <authorList>
            <person name="Mank J."/>
            <person name="Almeida P."/>
        </authorList>
    </citation>
    <scope>NUCLEOTIDE SEQUENCE</scope>
    <source>
        <strain evidence="1">78183</strain>
    </source>
</reference>
<evidence type="ECO:0000313" key="1">
    <source>
        <dbReference type="EMBL" id="VFU26108.1"/>
    </source>
</evidence>
<dbReference type="EMBL" id="CAADRP010000269">
    <property type="protein sequence ID" value="VFU26108.1"/>
    <property type="molecule type" value="Genomic_DNA"/>
</dbReference>
<protein>
    <submittedName>
        <fullName evidence="1">Uncharacterized protein</fullName>
    </submittedName>
</protein>
<gene>
    <name evidence="1" type="ORF">SVIM_LOCUS66038</name>
</gene>
<name>A0A6N2KEJ3_SALVM</name>
<accession>A0A6N2KEJ3</accession>
<organism evidence="1">
    <name type="scientific">Salix viminalis</name>
    <name type="common">Common osier</name>
    <name type="synonym">Basket willow</name>
    <dbReference type="NCBI Taxonomy" id="40686"/>
    <lineage>
        <taxon>Eukaryota</taxon>
        <taxon>Viridiplantae</taxon>
        <taxon>Streptophyta</taxon>
        <taxon>Embryophyta</taxon>
        <taxon>Tracheophyta</taxon>
        <taxon>Spermatophyta</taxon>
        <taxon>Magnoliopsida</taxon>
        <taxon>eudicotyledons</taxon>
        <taxon>Gunneridae</taxon>
        <taxon>Pentapetalae</taxon>
        <taxon>rosids</taxon>
        <taxon>fabids</taxon>
        <taxon>Malpighiales</taxon>
        <taxon>Salicaceae</taxon>
        <taxon>Saliceae</taxon>
        <taxon>Salix</taxon>
    </lineage>
</organism>
<proteinExistence type="predicted"/>
<dbReference type="AlphaFoldDB" id="A0A6N2KEJ3"/>
<sequence length="85" mass="9464">MRLLLQLTCTVPRDRRGFCTRLIWSGRTSPPSVESNPLNMARIGSKTISAAEGNVFGSPVTEQGPYLLTTFSDEALLKTEIQHWN</sequence>